<dbReference type="AlphaFoldDB" id="A0A182RDZ1"/>
<evidence type="ECO:0000256" key="4">
    <source>
        <dbReference type="ARBA" id="ARBA00022448"/>
    </source>
</evidence>
<dbReference type="GO" id="GO:0051028">
    <property type="term" value="P:mRNA transport"/>
    <property type="evidence" value="ECO:0007669"/>
    <property type="project" value="UniProtKB-KW"/>
</dbReference>
<evidence type="ECO:0000256" key="10">
    <source>
        <dbReference type="ARBA" id="ARBA00023132"/>
    </source>
</evidence>
<comment type="subcellular location">
    <subcellularLocation>
        <location evidence="1">Nucleus membrane</location>
        <topology evidence="1">Multi-pass membrane protein</topology>
    </subcellularLocation>
    <subcellularLocation>
        <location evidence="2">Nucleus</location>
        <location evidence="2">Nuclear pore complex</location>
    </subcellularLocation>
</comment>
<evidence type="ECO:0000313" key="14">
    <source>
        <dbReference type="EnsemblMetazoa" id="AFUN004413-PA"/>
    </source>
</evidence>
<feature type="transmembrane region" description="Helical" evidence="13">
    <location>
        <begin position="105"/>
        <end position="123"/>
    </location>
</feature>
<keyword evidence="12" id="KW-0539">Nucleus</keyword>
<dbReference type="GO" id="GO:0070762">
    <property type="term" value="C:nuclear pore transmembrane ring"/>
    <property type="evidence" value="ECO:0007669"/>
    <property type="project" value="TreeGrafter"/>
</dbReference>
<dbReference type="PANTHER" id="PTHR13269">
    <property type="entry name" value="NUCLEOPORIN NDC1"/>
    <property type="match status" value="1"/>
</dbReference>
<dbReference type="GO" id="GO:0015031">
    <property type="term" value="P:protein transport"/>
    <property type="evidence" value="ECO:0007669"/>
    <property type="project" value="UniProtKB-KW"/>
</dbReference>
<dbReference type="PANTHER" id="PTHR13269:SF6">
    <property type="entry name" value="NUCLEOPORIN NDC1"/>
    <property type="match status" value="1"/>
</dbReference>
<name>A0A182RDZ1_ANOFN</name>
<organism evidence="14">
    <name type="scientific">Anopheles funestus</name>
    <name type="common">African malaria mosquito</name>
    <dbReference type="NCBI Taxonomy" id="62324"/>
    <lineage>
        <taxon>Eukaryota</taxon>
        <taxon>Metazoa</taxon>
        <taxon>Ecdysozoa</taxon>
        <taxon>Arthropoda</taxon>
        <taxon>Hexapoda</taxon>
        <taxon>Insecta</taxon>
        <taxon>Pterygota</taxon>
        <taxon>Neoptera</taxon>
        <taxon>Endopterygota</taxon>
        <taxon>Diptera</taxon>
        <taxon>Nematocera</taxon>
        <taxon>Culicoidea</taxon>
        <taxon>Culicidae</taxon>
        <taxon>Anophelinae</taxon>
        <taxon>Anopheles</taxon>
    </lineage>
</organism>
<keyword evidence="11 13" id="KW-0472">Membrane</keyword>
<feature type="transmembrane region" description="Helical" evidence="13">
    <location>
        <begin position="144"/>
        <end position="165"/>
    </location>
</feature>
<dbReference type="Pfam" id="PF09531">
    <property type="entry name" value="Ndc1_Nup"/>
    <property type="match status" value="1"/>
</dbReference>
<comment type="similarity">
    <text evidence="3">Belongs to the NDC1 family.</text>
</comment>
<sequence>MQANSQSARPLLLFPGIKQADLADDIFSHLFYNSELQIPAMDPVGSKVLAFRKICTERFILSICYSLLQQYLLVTIFLLFINFSILHPISWIIGTVRLLVSFYPWIASVPLAAAVTVHGIVLAKSCLLESRYHSTYFLKLYRNFIQRSVLLLTNGTIGCLTAWLYTRFLRDEYRLLFLTSEQDETVVLNDRFVYLLMSGVFGGSYYFVKEHPNPGAADFPIILLPKVAQYWNNLSSVLTKSMKKSVIGMFIYMSFYYTFSYLFRQKLASLLGGVRLQGDSTLYSFCNVVMDIRLLLYTWLFSALILSNIHLMHVLFRIFLTEPQHFSLETSIFQANDEPLLADALAYKQIPIVQQLAAEDLCAIAGAQDNLRRKQLFALTVPGGHPNNWRKVYEVCMKLIGDFTQELDLSIEGIEPKPAPPMVLMGGVLRPTASMDKERFMKKQYNQNFGIRSLSTPTLAGTNGNSEHHAKFHGKAVEHVISLAMMVKRVPGYDFLFVESKSSKSYYLLSIQSQLIVKVTQSLVAIASRSLAEDTYGVLQNDLPCIVHTLLELKKVVDKIGSINLDVKRVDRNYIALKGAVKKSLYRFTTAFGPYIKHLVIEPEDIKALQAFVNFREV</sequence>
<evidence type="ECO:0000256" key="2">
    <source>
        <dbReference type="ARBA" id="ARBA00004567"/>
    </source>
</evidence>
<dbReference type="GO" id="GO:0006999">
    <property type="term" value="P:nuclear pore organization"/>
    <property type="evidence" value="ECO:0007669"/>
    <property type="project" value="TreeGrafter"/>
</dbReference>
<dbReference type="VEuPathDB" id="VectorBase:AFUN004413"/>
<dbReference type="EnsemblMetazoa" id="AFUN004413-RA">
    <property type="protein sequence ID" value="AFUN004413-PA"/>
    <property type="gene ID" value="AFUN004413"/>
</dbReference>
<evidence type="ECO:0008006" key="15">
    <source>
        <dbReference type="Google" id="ProtNLM"/>
    </source>
</evidence>
<keyword evidence="4" id="KW-0813">Transport</keyword>
<dbReference type="STRING" id="62324.A0A182RDZ1"/>
<reference evidence="14" key="1">
    <citation type="submission" date="2020-05" db="UniProtKB">
        <authorList>
            <consortium name="EnsemblMetazoa"/>
        </authorList>
    </citation>
    <scope>IDENTIFICATION</scope>
    <source>
        <strain evidence="14">FUMOZ</strain>
    </source>
</reference>
<keyword evidence="7" id="KW-0653">Protein transport</keyword>
<evidence type="ECO:0000256" key="5">
    <source>
        <dbReference type="ARBA" id="ARBA00022692"/>
    </source>
</evidence>
<dbReference type="GO" id="GO:0031965">
    <property type="term" value="C:nuclear membrane"/>
    <property type="evidence" value="ECO:0007669"/>
    <property type="project" value="UniProtKB-SubCell"/>
</dbReference>
<keyword evidence="6" id="KW-0509">mRNA transport</keyword>
<feature type="transmembrane region" description="Helical" evidence="13">
    <location>
        <begin position="294"/>
        <end position="316"/>
    </location>
</feature>
<keyword evidence="8 13" id="KW-1133">Transmembrane helix</keyword>
<proteinExistence type="inferred from homology"/>
<dbReference type="VEuPathDB" id="VectorBase:AFUN2_002147"/>
<keyword evidence="5 13" id="KW-0812">Transmembrane</keyword>
<accession>A0A182RDZ1</accession>
<evidence type="ECO:0000256" key="1">
    <source>
        <dbReference type="ARBA" id="ARBA00004232"/>
    </source>
</evidence>
<dbReference type="GO" id="GO:0030674">
    <property type="term" value="F:protein-macromolecule adaptor activity"/>
    <property type="evidence" value="ECO:0007669"/>
    <property type="project" value="TreeGrafter"/>
</dbReference>
<evidence type="ECO:0000256" key="12">
    <source>
        <dbReference type="ARBA" id="ARBA00023242"/>
    </source>
</evidence>
<feature type="transmembrane region" description="Helical" evidence="13">
    <location>
        <begin position="246"/>
        <end position="263"/>
    </location>
</feature>
<keyword evidence="10" id="KW-0906">Nuclear pore complex</keyword>
<keyword evidence="9" id="KW-0811">Translocation</keyword>
<evidence type="ECO:0000256" key="9">
    <source>
        <dbReference type="ARBA" id="ARBA00023010"/>
    </source>
</evidence>
<evidence type="ECO:0000256" key="11">
    <source>
        <dbReference type="ARBA" id="ARBA00023136"/>
    </source>
</evidence>
<evidence type="ECO:0000256" key="7">
    <source>
        <dbReference type="ARBA" id="ARBA00022927"/>
    </source>
</evidence>
<evidence type="ECO:0000256" key="3">
    <source>
        <dbReference type="ARBA" id="ARBA00005760"/>
    </source>
</evidence>
<evidence type="ECO:0000256" key="6">
    <source>
        <dbReference type="ARBA" id="ARBA00022816"/>
    </source>
</evidence>
<protein>
    <recommendedName>
        <fullName evidence="15">Nucleoporin NDC1</fullName>
    </recommendedName>
</protein>
<evidence type="ECO:0000256" key="8">
    <source>
        <dbReference type="ARBA" id="ARBA00022989"/>
    </source>
</evidence>
<dbReference type="InterPro" id="IPR019049">
    <property type="entry name" value="Nucleoporin_prot_Ndc1/Nup"/>
</dbReference>
<evidence type="ECO:0000256" key="13">
    <source>
        <dbReference type="SAM" id="Phobius"/>
    </source>
</evidence>